<proteinExistence type="evidence at protein level"/>
<dbReference type="PeptideAtlas" id="Q21342"/>
<keyword evidence="4" id="KW-0963">Cytoplasm</keyword>
<dbReference type="PIR" id="T23470">
    <property type="entry name" value="T23470"/>
</dbReference>
<gene>
    <name evidence="11 13" type="primary">eak-7</name>
    <name evidence="11" type="ORF">CELE_K08E7.1</name>
    <name evidence="13" type="ORF">K08E7.1</name>
</gene>
<keyword evidence="5" id="KW-0472">Membrane</keyword>
<dbReference type="PANTHER" id="PTHR23354">
    <property type="entry name" value="NUCLEOLAR PROTEIN 7/ESTROGEN RECEPTOR COACTIVATOR-RELATED"/>
    <property type="match status" value="1"/>
</dbReference>
<sequence>MGAQNSKRKDLKNINDEDYAHFMEKLKKHTDGKDKMTRDQFVAMFIPILGEYSSQFYFRLVKNEPQGVLLAKTILKCIDTGLGHFDQLADMLRFCFGDQKDQIMRNVVKIFCEGNKFTREDQVRLYDYFETENTKPVSELESFFSMCPLFAYCASFIFQRLLDKTGDSKMPILSDKTHLMGNIDQLVLNSHLPFDRRKNWTLLYSNMKHGQSFSQLVKCINGEGPCMIVIRSMKGRRFGFFASQGFLAGPQYRGTAECFLFQLAPKIATFDATGRTENYVYLNYQQQQHPNGLGIGGTESVWPLFIHEEFGGGTCQKNSSSFEPCHIAEEDEFKIKTIEAWRPGDKPQKSFEEQILLEERSPEKSIIDKDPEARAVLELAGKSMHSEAYRDPAPLLDGE</sequence>
<dbReference type="InterPro" id="IPR006571">
    <property type="entry name" value="TLDc_dom"/>
</dbReference>
<evidence type="ECO:0000256" key="6">
    <source>
        <dbReference type="ARBA" id="ARBA00023228"/>
    </source>
</evidence>
<keyword evidence="6" id="KW-0458">Lysosome</keyword>
<dbReference type="AlphaFoldDB" id="Q21342"/>
<dbReference type="Bgee" id="WBGene00010671">
    <property type="expression patterns" value="Expressed in embryo and 4 other cell types or tissues"/>
</dbReference>
<dbReference type="PaxDb" id="6239-K08E7.1.1"/>
<evidence type="ECO:0000313" key="12">
    <source>
        <dbReference type="Proteomes" id="UP000001940"/>
    </source>
</evidence>
<dbReference type="SMR" id="Q21342"/>
<dbReference type="KEGG" id="cel:CELE_K08E7.1"/>
<dbReference type="SMART" id="SM00584">
    <property type="entry name" value="TLDc"/>
    <property type="match status" value="1"/>
</dbReference>
<dbReference type="GO" id="GO:0005764">
    <property type="term" value="C:lysosome"/>
    <property type="evidence" value="ECO:0007669"/>
    <property type="project" value="UniProtKB-SubCell"/>
</dbReference>
<evidence type="ECO:0000256" key="8">
    <source>
        <dbReference type="ARBA" id="ARBA00041780"/>
    </source>
</evidence>
<dbReference type="OrthoDB" id="289228at2759"/>
<dbReference type="Pfam" id="PF07534">
    <property type="entry name" value="TLD"/>
    <property type="match status" value="1"/>
</dbReference>
<keyword evidence="12" id="KW-1185">Reference proteome</keyword>
<dbReference type="GO" id="GO:0005886">
    <property type="term" value="C:plasma membrane"/>
    <property type="evidence" value="ECO:0000314"/>
    <property type="project" value="WormBase"/>
</dbReference>
<evidence type="ECO:0007829" key="14">
    <source>
        <dbReference type="PeptideAtlas" id="Q21342"/>
    </source>
</evidence>
<dbReference type="STRING" id="6239.K08E7.1.2"/>
<dbReference type="GeneID" id="3564920"/>
<dbReference type="GO" id="GO:0006979">
    <property type="term" value="P:response to oxidative stress"/>
    <property type="evidence" value="ECO:0000318"/>
    <property type="project" value="GO_Central"/>
</dbReference>
<dbReference type="EMBL" id="BX284604">
    <property type="protein sequence ID" value="CAB01226.1"/>
    <property type="molecule type" value="Genomic_DNA"/>
</dbReference>
<dbReference type="PhylomeDB" id="Q21342"/>
<evidence type="ECO:0000256" key="1">
    <source>
        <dbReference type="ARBA" id="ARBA00004370"/>
    </source>
</evidence>
<evidence type="ECO:0000313" key="11">
    <source>
        <dbReference type="EMBL" id="CAB01226.1"/>
    </source>
</evidence>
<evidence type="ECO:0000256" key="5">
    <source>
        <dbReference type="ARBA" id="ARBA00023136"/>
    </source>
</evidence>
<dbReference type="GO" id="GO:0005634">
    <property type="term" value="C:nucleus"/>
    <property type="evidence" value="ECO:0000318"/>
    <property type="project" value="GO_Central"/>
</dbReference>
<dbReference type="RefSeq" id="NP_502405.1">
    <property type="nucleotide sequence ID" value="NM_070004.7"/>
</dbReference>
<dbReference type="PANTHER" id="PTHR23354:SF131">
    <property type="entry name" value="MTOR-ASSOCIATED PROTEIN MEAK7"/>
    <property type="match status" value="1"/>
</dbReference>
<dbReference type="WormBase" id="K08E7.1">
    <property type="protein sequence ID" value="CE11920"/>
    <property type="gene ID" value="WBGene00010671"/>
    <property type="gene designation" value="eak-7"/>
</dbReference>
<dbReference type="PROSITE" id="PS51886">
    <property type="entry name" value="TLDC"/>
    <property type="match status" value="1"/>
</dbReference>
<evidence type="ECO:0000256" key="4">
    <source>
        <dbReference type="ARBA" id="ARBA00022490"/>
    </source>
</evidence>
<reference evidence="11 12" key="1">
    <citation type="journal article" date="1998" name="Science">
        <title>Genome sequence of the nematode C. elegans: a platform for investigating biology.</title>
        <authorList>
            <consortium name="The C. elegans sequencing consortium"/>
            <person name="Sulson J.E."/>
            <person name="Waterston R."/>
        </authorList>
    </citation>
    <scope>NUCLEOTIDE SEQUENCE [LARGE SCALE GENOMIC DNA]</scope>
    <source>
        <strain evidence="11 12">Bristol N2</strain>
    </source>
</reference>
<evidence type="ECO:0000256" key="9">
    <source>
        <dbReference type="ARBA" id="ARBA00042134"/>
    </source>
</evidence>
<evidence type="ECO:0000313" key="13">
    <source>
        <dbReference type="WormBase" id="K08E7.1"/>
    </source>
</evidence>
<dbReference type="Proteomes" id="UP000001940">
    <property type="component" value="Chromosome IV"/>
</dbReference>
<keyword evidence="14" id="KW-1267">Proteomics identification</keyword>
<comment type="subcellular location">
    <subcellularLocation>
        <location evidence="3">Cytoplasm</location>
    </subcellularLocation>
    <subcellularLocation>
        <location evidence="2">Lysosome</location>
    </subcellularLocation>
    <subcellularLocation>
        <location evidence="1">Membrane</location>
    </subcellularLocation>
</comment>
<dbReference type="CTD" id="3564920"/>
<evidence type="ECO:0000259" key="10">
    <source>
        <dbReference type="PROSITE" id="PS51886"/>
    </source>
</evidence>
<evidence type="ECO:0000256" key="2">
    <source>
        <dbReference type="ARBA" id="ARBA00004371"/>
    </source>
</evidence>
<feature type="domain" description="TLDc" evidence="10">
    <location>
        <begin position="185"/>
        <end position="344"/>
    </location>
</feature>
<name>Q21342_CAEEL</name>
<dbReference type="OMA" id="RGTAECF"/>
<dbReference type="eggNOG" id="KOG2557">
    <property type="taxonomic scope" value="Eukaryota"/>
</dbReference>
<accession>Q21342</accession>
<evidence type="ECO:0000256" key="7">
    <source>
        <dbReference type="ARBA" id="ARBA00039594"/>
    </source>
</evidence>
<organism evidence="11 12">
    <name type="scientific">Caenorhabditis elegans</name>
    <dbReference type="NCBI Taxonomy" id="6239"/>
    <lineage>
        <taxon>Eukaryota</taxon>
        <taxon>Metazoa</taxon>
        <taxon>Ecdysozoa</taxon>
        <taxon>Nematoda</taxon>
        <taxon>Chromadorea</taxon>
        <taxon>Rhabditida</taxon>
        <taxon>Rhabditina</taxon>
        <taxon>Rhabditomorpha</taxon>
        <taxon>Rhabditoidea</taxon>
        <taxon>Rhabditidae</taxon>
        <taxon>Peloderinae</taxon>
        <taxon>Caenorhabditis</taxon>
    </lineage>
</organism>
<dbReference type="AGR" id="WB:WBGene00010671"/>
<dbReference type="UCSC" id="K08E7.1.1">
    <property type="organism name" value="c. elegans"/>
</dbReference>
<protein>
    <recommendedName>
        <fullName evidence="7">MTOR-associated protein MEAK7</fullName>
    </recommendedName>
    <alternativeName>
        <fullName evidence="9">TBC/LysM-associated domain-containing protein 1</fullName>
    </alternativeName>
    <alternativeName>
        <fullName evidence="8">TLD domain-containing protein 1</fullName>
    </alternativeName>
</protein>
<dbReference type="InParanoid" id="Q21342"/>
<evidence type="ECO:0000256" key="3">
    <source>
        <dbReference type="ARBA" id="ARBA00004496"/>
    </source>
</evidence>
<dbReference type="HOGENOM" id="CLU_036763_1_0_1"/>
<dbReference type="FunCoup" id="Q21342">
    <property type="interactions" value="634"/>
</dbReference>